<evidence type="ECO:0000313" key="8">
    <source>
        <dbReference type="Proteomes" id="UP000001640"/>
    </source>
</evidence>
<evidence type="ECO:0000256" key="5">
    <source>
        <dbReference type="ARBA" id="ARBA00023136"/>
    </source>
</evidence>
<dbReference type="EMBL" id="HE576753">
    <property type="protein sequence ID" value="CCC68294.1"/>
    <property type="molecule type" value="Genomic_DNA"/>
</dbReference>
<reference evidence="7 8" key="1">
    <citation type="journal article" date="2011" name="Proc. Natl. Acad. Sci. U.S.A.">
        <title>Evolutionary erosion of yeast sex chromosomes by mating-type switching accidents.</title>
        <authorList>
            <person name="Gordon J.L."/>
            <person name="Armisen D."/>
            <person name="Proux-Wera E."/>
            <person name="Oheigeartaigh S.S."/>
            <person name="Byrne K.P."/>
            <person name="Wolfe K.H."/>
        </authorList>
    </citation>
    <scope>NUCLEOTIDE SEQUENCE [LARGE SCALE GENOMIC DNA]</scope>
    <source>
        <strain evidence="8">ATCC 76901 / BCRC 22586 / CBS 4309 / NBRC 1992 / NRRL Y-12630</strain>
    </source>
</reference>
<feature type="chain" id="PRO_5017497942" description="GDT1 family protein" evidence="6">
    <location>
        <begin position="21"/>
        <end position="298"/>
    </location>
</feature>
<dbReference type="RefSeq" id="XP_003674668.1">
    <property type="nucleotide sequence ID" value="XM_003674620.1"/>
</dbReference>
<dbReference type="KEGG" id="ncs:NCAS_0B02100"/>
<evidence type="ECO:0000256" key="3">
    <source>
        <dbReference type="ARBA" id="ARBA00022692"/>
    </source>
</evidence>
<keyword evidence="4 6" id="KW-1133">Transmembrane helix</keyword>
<dbReference type="PROSITE" id="PS01214">
    <property type="entry name" value="UPF0016"/>
    <property type="match status" value="1"/>
</dbReference>
<dbReference type="GO" id="GO:0005797">
    <property type="term" value="C:Golgi medial cisterna"/>
    <property type="evidence" value="ECO:0007669"/>
    <property type="project" value="EnsemblFungi"/>
</dbReference>
<dbReference type="GO" id="GO:0030026">
    <property type="term" value="P:intracellular manganese ion homeostasis"/>
    <property type="evidence" value="ECO:0007669"/>
    <property type="project" value="EnsemblFungi"/>
</dbReference>
<feature type="signal peptide" evidence="6">
    <location>
        <begin position="1"/>
        <end position="20"/>
    </location>
</feature>
<feature type="transmembrane region" description="Helical" evidence="6">
    <location>
        <begin position="197"/>
        <end position="215"/>
    </location>
</feature>
<dbReference type="GO" id="GO:0010486">
    <property type="term" value="F:manganese:proton antiporter activity"/>
    <property type="evidence" value="ECO:0007669"/>
    <property type="project" value="EnsemblFungi"/>
</dbReference>
<dbReference type="GO" id="GO:0015369">
    <property type="term" value="F:calcium:proton antiporter activity"/>
    <property type="evidence" value="ECO:0007669"/>
    <property type="project" value="EnsemblFungi"/>
</dbReference>
<protein>
    <recommendedName>
        <fullName evidence="6">GDT1 family protein</fullName>
    </recommendedName>
</protein>
<keyword evidence="6" id="KW-0732">Signal</keyword>
<dbReference type="AlphaFoldDB" id="G0VBG8"/>
<keyword evidence="5 6" id="KW-0472">Membrane</keyword>
<dbReference type="InterPro" id="IPR001727">
    <property type="entry name" value="GDT1-like"/>
</dbReference>
<sequence>MKTSSKNILILASLAGITFAASTSQANAKTSPDTSALTGTAANTQEVAENISQPRNSFFMAVSMIGFSEIGDKTFLIAALMAMRHPRFLVYSAAASSLAIMTILSGIAGHTFSYFIPEQITSLLAGLLFLVFGYKLTMEGLSMEKVAGVNEEMAEVEEEIALNDIDHSSKDLEKGPMDKLRSKKNCLFVCLDKVQDLASYILSPVFVQVFAMTFLGELGDRSQISIIALASNNDYWYAIAGAIVGHLICSGVAVIGGRYLATKISMRTITLTGAVLFYLFALMYIYQCFTFSGEPTNV</sequence>
<comment type="subcellular location">
    <subcellularLocation>
        <location evidence="1 6">Membrane</location>
        <topology evidence="1 6">Multi-pass membrane protein</topology>
    </subcellularLocation>
</comment>
<dbReference type="Pfam" id="PF01169">
    <property type="entry name" value="GDT1"/>
    <property type="match status" value="2"/>
</dbReference>
<evidence type="ECO:0000256" key="4">
    <source>
        <dbReference type="ARBA" id="ARBA00022989"/>
    </source>
</evidence>
<evidence type="ECO:0000313" key="7">
    <source>
        <dbReference type="EMBL" id="CCC68294.1"/>
    </source>
</evidence>
<dbReference type="GO" id="GO:0032468">
    <property type="term" value="P:Golgi calcium ion homeostasis"/>
    <property type="evidence" value="ECO:0007669"/>
    <property type="project" value="EnsemblFungi"/>
</dbReference>
<feature type="transmembrane region" description="Helical" evidence="6">
    <location>
        <begin position="235"/>
        <end position="256"/>
    </location>
</feature>
<dbReference type="OMA" id="ILGHAIC"/>
<dbReference type="OrthoDB" id="442680at2759"/>
<dbReference type="GeneID" id="96901854"/>
<proteinExistence type="inferred from homology"/>
<evidence type="ECO:0000256" key="2">
    <source>
        <dbReference type="ARBA" id="ARBA00009190"/>
    </source>
</evidence>
<organism evidence="7 8">
    <name type="scientific">Naumovozyma castellii</name>
    <name type="common">Yeast</name>
    <name type="synonym">Saccharomyces castellii</name>
    <dbReference type="NCBI Taxonomy" id="27288"/>
    <lineage>
        <taxon>Eukaryota</taxon>
        <taxon>Fungi</taxon>
        <taxon>Dikarya</taxon>
        <taxon>Ascomycota</taxon>
        <taxon>Saccharomycotina</taxon>
        <taxon>Saccharomycetes</taxon>
        <taxon>Saccharomycetales</taxon>
        <taxon>Saccharomycetaceae</taxon>
        <taxon>Naumovozyma</taxon>
    </lineage>
</organism>
<name>G0VBG8_NAUCA</name>
<gene>
    <name evidence="7" type="primary">NCAS0B02100</name>
    <name evidence="7" type="ordered locus">NCAS_0B02100</name>
</gene>
<dbReference type="STRING" id="1064592.G0VBG8"/>
<feature type="transmembrane region" description="Helical" evidence="6">
    <location>
        <begin position="88"/>
        <end position="108"/>
    </location>
</feature>
<dbReference type="InterPro" id="IPR049555">
    <property type="entry name" value="GDT1-like_CS"/>
</dbReference>
<dbReference type="eggNOG" id="KOG2881">
    <property type="taxonomic scope" value="Eukaryota"/>
</dbReference>
<dbReference type="GO" id="GO:0032472">
    <property type="term" value="P:Golgi calcium ion transport"/>
    <property type="evidence" value="ECO:0007669"/>
    <property type="project" value="TreeGrafter"/>
</dbReference>
<comment type="similarity">
    <text evidence="2 6">Belongs to the GDT1 family.</text>
</comment>
<dbReference type="PANTHER" id="PTHR12608">
    <property type="entry name" value="TRANSMEMBRANE PROTEIN HTP-1 RELATED"/>
    <property type="match status" value="1"/>
</dbReference>
<evidence type="ECO:0000256" key="6">
    <source>
        <dbReference type="RuleBase" id="RU365102"/>
    </source>
</evidence>
<dbReference type="FunCoup" id="G0VBG8">
    <property type="interactions" value="740"/>
</dbReference>
<keyword evidence="3 6" id="KW-0812">Transmembrane</keyword>
<dbReference type="InParanoid" id="G0VBG8"/>
<evidence type="ECO:0000256" key="1">
    <source>
        <dbReference type="ARBA" id="ARBA00004141"/>
    </source>
</evidence>
<feature type="transmembrane region" description="Helical" evidence="6">
    <location>
        <begin position="268"/>
        <end position="286"/>
    </location>
</feature>
<dbReference type="Proteomes" id="UP000001640">
    <property type="component" value="Chromosome 2"/>
</dbReference>
<dbReference type="PANTHER" id="PTHR12608:SF1">
    <property type="entry name" value="TRANSMEMBRANE PROTEIN 165"/>
    <property type="match status" value="1"/>
</dbReference>
<accession>G0VBG8</accession>
<keyword evidence="8" id="KW-1185">Reference proteome</keyword>
<dbReference type="HOGENOM" id="CLU_040186_0_0_1"/>
<feature type="transmembrane region" description="Helical" evidence="6">
    <location>
        <begin position="114"/>
        <end position="134"/>
    </location>
</feature>
<dbReference type="GO" id="GO:0005801">
    <property type="term" value="C:cis-Golgi network"/>
    <property type="evidence" value="ECO:0007669"/>
    <property type="project" value="EnsemblFungi"/>
</dbReference>
<dbReference type="GO" id="GO:0000329">
    <property type="term" value="C:fungal-type vacuole membrane"/>
    <property type="evidence" value="ECO:0007669"/>
    <property type="project" value="TreeGrafter"/>
</dbReference>
<reference key="2">
    <citation type="submission" date="2011-08" db="EMBL/GenBank/DDBJ databases">
        <title>Genome sequence of Naumovozyma castellii.</title>
        <authorList>
            <person name="Gordon J.L."/>
            <person name="Armisen D."/>
            <person name="Proux-Wera E."/>
            <person name="OhEigeartaigh S.S."/>
            <person name="Byrne K.P."/>
            <person name="Wolfe K.H."/>
        </authorList>
    </citation>
    <scope>NUCLEOTIDE SEQUENCE</scope>
    <source>
        <strain>Type strain:CBS 4309</strain>
    </source>
</reference>